<sequence length="49" mass="5925">MNKRELDESPPVMYSQYTKGTSQIWYTPPYTINYYHSPNYKTVLITYIK</sequence>
<dbReference type="EMBL" id="MNCJ02000327">
    <property type="protein sequence ID" value="KAF5779140.1"/>
    <property type="molecule type" value="Genomic_DNA"/>
</dbReference>
<dbReference type="AlphaFoldDB" id="A0A9K3HJ53"/>
<dbReference type="Proteomes" id="UP000215914">
    <property type="component" value="Unassembled WGS sequence"/>
</dbReference>
<reference evidence="1" key="2">
    <citation type="submission" date="2020-06" db="EMBL/GenBank/DDBJ databases">
        <title>Helianthus annuus Genome sequencing and assembly Release 2.</title>
        <authorList>
            <person name="Gouzy J."/>
            <person name="Langlade N."/>
            <person name="Munos S."/>
        </authorList>
    </citation>
    <scope>NUCLEOTIDE SEQUENCE</scope>
    <source>
        <tissue evidence="1">Leaves</tissue>
    </source>
</reference>
<accession>A0A9K3HJ53</accession>
<dbReference type="Gramene" id="mRNA:HanXRQr2_Chr12g0555831">
    <property type="protein sequence ID" value="CDS:HanXRQr2_Chr12g0555831.1"/>
    <property type="gene ID" value="HanXRQr2_Chr12g0555831"/>
</dbReference>
<comment type="caution">
    <text evidence="1">The sequence shown here is derived from an EMBL/GenBank/DDBJ whole genome shotgun (WGS) entry which is preliminary data.</text>
</comment>
<reference evidence="1" key="1">
    <citation type="journal article" date="2017" name="Nature">
        <title>The sunflower genome provides insights into oil metabolism, flowering and Asterid evolution.</title>
        <authorList>
            <person name="Badouin H."/>
            <person name="Gouzy J."/>
            <person name="Grassa C.J."/>
            <person name="Murat F."/>
            <person name="Staton S.E."/>
            <person name="Cottret L."/>
            <person name="Lelandais-Briere C."/>
            <person name="Owens G.L."/>
            <person name="Carrere S."/>
            <person name="Mayjonade B."/>
            <person name="Legrand L."/>
            <person name="Gill N."/>
            <person name="Kane N.C."/>
            <person name="Bowers J.E."/>
            <person name="Hubner S."/>
            <person name="Bellec A."/>
            <person name="Berard A."/>
            <person name="Berges H."/>
            <person name="Blanchet N."/>
            <person name="Boniface M.C."/>
            <person name="Brunel D."/>
            <person name="Catrice O."/>
            <person name="Chaidir N."/>
            <person name="Claudel C."/>
            <person name="Donnadieu C."/>
            <person name="Faraut T."/>
            <person name="Fievet G."/>
            <person name="Helmstetter N."/>
            <person name="King M."/>
            <person name="Knapp S.J."/>
            <person name="Lai Z."/>
            <person name="Le Paslier M.C."/>
            <person name="Lippi Y."/>
            <person name="Lorenzon L."/>
            <person name="Mandel J.R."/>
            <person name="Marage G."/>
            <person name="Marchand G."/>
            <person name="Marquand E."/>
            <person name="Bret-Mestries E."/>
            <person name="Morien E."/>
            <person name="Nambeesan S."/>
            <person name="Nguyen T."/>
            <person name="Pegot-Espagnet P."/>
            <person name="Pouilly N."/>
            <person name="Raftis F."/>
            <person name="Sallet E."/>
            <person name="Schiex T."/>
            <person name="Thomas J."/>
            <person name="Vandecasteele C."/>
            <person name="Vares D."/>
            <person name="Vear F."/>
            <person name="Vautrin S."/>
            <person name="Crespi M."/>
            <person name="Mangin B."/>
            <person name="Burke J.M."/>
            <person name="Salse J."/>
            <person name="Munos S."/>
            <person name="Vincourt P."/>
            <person name="Rieseberg L.H."/>
            <person name="Langlade N.B."/>
        </authorList>
    </citation>
    <scope>NUCLEOTIDE SEQUENCE</scope>
    <source>
        <tissue evidence="1">Leaves</tissue>
    </source>
</reference>
<protein>
    <submittedName>
        <fullName evidence="1">Uncharacterized protein</fullName>
    </submittedName>
</protein>
<proteinExistence type="predicted"/>
<organism evidence="1 2">
    <name type="scientific">Helianthus annuus</name>
    <name type="common">Common sunflower</name>
    <dbReference type="NCBI Taxonomy" id="4232"/>
    <lineage>
        <taxon>Eukaryota</taxon>
        <taxon>Viridiplantae</taxon>
        <taxon>Streptophyta</taxon>
        <taxon>Embryophyta</taxon>
        <taxon>Tracheophyta</taxon>
        <taxon>Spermatophyta</taxon>
        <taxon>Magnoliopsida</taxon>
        <taxon>eudicotyledons</taxon>
        <taxon>Gunneridae</taxon>
        <taxon>Pentapetalae</taxon>
        <taxon>asterids</taxon>
        <taxon>campanulids</taxon>
        <taxon>Asterales</taxon>
        <taxon>Asteraceae</taxon>
        <taxon>Asteroideae</taxon>
        <taxon>Heliantheae alliance</taxon>
        <taxon>Heliantheae</taxon>
        <taxon>Helianthus</taxon>
    </lineage>
</organism>
<gene>
    <name evidence="1" type="ORF">HanXRQr2_Chr12g0555831</name>
</gene>
<evidence type="ECO:0000313" key="2">
    <source>
        <dbReference type="Proteomes" id="UP000215914"/>
    </source>
</evidence>
<name>A0A9K3HJ53_HELAN</name>
<keyword evidence="2" id="KW-1185">Reference proteome</keyword>
<evidence type="ECO:0000313" key="1">
    <source>
        <dbReference type="EMBL" id="KAF5779140.1"/>
    </source>
</evidence>